<feature type="site" description="Interaction with DNA" evidence="8">
    <location>
        <position position="139"/>
    </location>
</feature>
<dbReference type="InterPro" id="IPR013826">
    <property type="entry name" value="Topo_IA_cen_sub3"/>
</dbReference>
<dbReference type="GO" id="GO:0046872">
    <property type="term" value="F:metal ion binding"/>
    <property type="evidence" value="ECO:0007669"/>
    <property type="project" value="UniProtKB-KW"/>
</dbReference>
<feature type="site" description="Interaction with DNA" evidence="8">
    <location>
        <position position="148"/>
    </location>
</feature>
<dbReference type="Gene3D" id="2.70.20.10">
    <property type="entry name" value="Topoisomerase I, domain 3"/>
    <property type="match status" value="1"/>
</dbReference>
<dbReference type="Pfam" id="PF01751">
    <property type="entry name" value="Toprim"/>
    <property type="match status" value="1"/>
</dbReference>
<dbReference type="eggNOG" id="COG0550">
    <property type="taxonomic scope" value="Bacteria"/>
</dbReference>
<keyword evidence="7 8" id="KW-0413">Isomerase</keyword>
<dbReference type="InterPro" id="IPR025589">
    <property type="entry name" value="Toprim_C_rpt"/>
</dbReference>
<dbReference type="KEGG" id="aas:Aasi_1150"/>
<evidence type="ECO:0000256" key="3">
    <source>
        <dbReference type="ARBA" id="ARBA00022723"/>
    </source>
</evidence>
<keyword evidence="4" id="KW-0460">Magnesium</keyword>
<keyword evidence="3" id="KW-0479">Metal-binding</keyword>
<evidence type="ECO:0000256" key="5">
    <source>
        <dbReference type="ARBA" id="ARBA00023029"/>
    </source>
</evidence>
<dbReference type="InterPro" id="IPR023405">
    <property type="entry name" value="Topo_IA_core_domain"/>
</dbReference>
<feature type="domain" description="Toprim" evidence="10">
    <location>
        <begin position="3"/>
        <end position="113"/>
    </location>
</feature>
<feature type="site" description="Interaction with DNA" evidence="8">
    <location>
        <position position="143"/>
    </location>
</feature>
<evidence type="ECO:0000256" key="2">
    <source>
        <dbReference type="ARBA" id="ARBA00009446"/>
    </source>
</evidence>
<comment type="similarity">
    <text evidence="2 8">Belongs to the type IA topoisomerase family.</text>
</comment>
<dbReference type="InterPro" id="IPR013825">
    <property type="entry name" value="Topo_IA_cen_sub2"/>
</dbReference>
<feature type="site" description="Interaction with DNA" evidence="8">
    <location>
        <position position="33"/>
    </location>
</feature>
<feature type="site" description="Interaction with DNA" evidence="8">
    <location>
        <position position="140"/>
    </location>
</feature>
<evidence type="ECO:0000313" key="13">
    <source>
        <dbReference type="Proteomes" id="UP000001227"/>
    </source>
</evidence>
<dbReference type="SMART" id="SM00493">
    <property type="entry name" value="TOPRIM"/>
    <property type="match status" value="1"/>
</dbReference>
<dbReference type="Gene3D" id="1.10.290.10">
    <property type="entry name" value="Topoisomerase I, domain 4"/>
    <property type="match status" value="1"/>
</dbReference>
<evidence type="ECO:0000259" key="11">
    <source>
        <dbReference type="PROSITE" id="PS52039"/>
    </source>
</evidence>
<keyword evidence="6 8" id="KW-0238">DNA-binding</keyword>
<dbReference type="SUPFAM" id="SSF56712">
    <property type="entry name" value="Prokaryotic type I DNA topoisomerase"/>
    <property type="match status" value="1"/>
</dbReference>
<dbReference type="InterPro" id="IPR013824">
    <property type="entry name" value="Topo_IA_cen_sub1"/>
</dbReference>
<dbReference type="PROSITE" id="PS00396">
    <property type="entry name" value="TOPO_IA_1"/>
    <property type="match status" value="1"/>
</dbReference>
<dbReference type="HOGENOM" id="CLU_002929_3_2_10"/>
<dbReference type="InterPro" id="IPR006171">
    <property type="entry name" value="TOPRIM_dom"/>
</dbReference>
<evidence type="ECO:0000256" key="4">
    <source>
        <dbReference type="ARBA" id="ARBA00022842"/>
    </source>
</evidence>
<dbReference type="EMBL" id="CP001102">
    <property type="protein sequence ID" value="ACE06486.1"/>
    <property type="molecule type" value="Genomic_DNA"/>
</dbReference>
<dbReference type="SMART" id="SM00437">
    <property type="entry name" value="TOP1Ac"/>
    <property type="match status" value="1"/>
</dbReference>
<reference evidence="12 13" key="1">
    <citation type="journal article" date="2010" name="J. Bacteriol.">
        <title>The genome of the amoeba symbiont 'Candidatus Amoebophilus asiaticus' reveals common mechanisms for host cell interaction among amoeba-associated bacteria.</title>
        <authorList>
            <person name="Schmitz-Esser S."/>
            <person name="Tischler P."/>
            <person name="Arnold R."/>
            <person name="Montanaro J."/>
            <person name="Wagner M."/>
            <person name="Rattei T."/>
            <person name="Horn M."/>
        </authorList>
    </citation>
    <scope>NUCLEOTIDE SEQUENCE [LARGE SCALE GENOMIC DNA]</scope>
    <source>
        <strain evidence="12 13">5a2</strain>
    </source>
</reference>
<comment type="subunit">
    <text evidence="8">Monomer.</text>
</comment>
<dbReference type="PROSITE" id="PS50880">
    <property type="entry name" value="TOPRIM"/>
    <property type="match status" value="1"/>
</dbReference>
<dbReference type="GO" id="GO:0003917">
    <property type="term" value="F:DNA topoisomerase type I (single strand cut, ATP-independent) activity"/>
    <property type="evidence" value="ECO:0007669"/>
    <property type="project" value="UniProtKB-UniRule"/>
</dbReference>
<dbReference type="PROSITE" id="PS52039">
    <property type="entry name" value="TOPO_IA_2"/>
    <property type="match status" value="1"/>
</dbReference>
<dbReference type="EC" id="5.6.2.1" evidence="8"/>
<dbReference type="OrthoDB" id="9804262at2"/>
<dbReference type="PANTHER" id="PTHR42785">
    <property type="entry name" value="DNA TOPOISOMERASE, TYPE IA, CORE"/>
    <property type="match status" value="1"/>
</dbReference>
<dbReference type="PRINTS" id="PR00417">
    <property type="entry name" value="PRTPISMRASEI"/>
</dbReference>
<organism evidence="12 13">
    <name type="scientific">Amoebophilus asiaticus (strain 5a2)</name>
    <dbReference type="NCBI Taxonomy" id="452471"/>
    <lineage>
        <taxon>Bacteria</taxon>
        <taxon>Pseudomonadati</taxon>
        <taxon>Bacteroidota</taxon>
        <taxon>Cytophagia</taxon>
        <taxon>Cytophagales</taxon>
        <taxon>Amoebophilaceae</taxon>
        <taxon>Candidatus Amoebophilus</taxon>
    </lineage>
</organism>
<dbReference type="GO" id="GO:0006265">
    <property type="term" value="P:DNA topological change"/>
    <property type="evidence" value="ECO:0007669"/>
    <property type="project" value="UniProtKB-UniRule"/>
</dbReference>
<evidence type="ECO:0000259" key="10">
    <source>
        <dbReference type="PROSITE" id="PS50880"/>
    </source>
</evidence>
<proteinExistence type="inferred from homology"/>
<dbReference type="InterPro" id="IPR005733">
    <property type="entry name" value="TopoI_bac-type"/>
</dbReference>
<sequence>MSKNLVIVESPAKAKTIQNYLGKDYEVASSNGHVRDLPKHNKAIDIEQDFQPTYEITKGKQQLIKELKKKANNAQKVYLASDDDREGEAISWHLKEALDLVDNKTQRIVFREITKNAILNAIKNPRNIDLALVNSQQARRILDRLVGYDLSPLLWKKIKPGLSAGRVQSVAVRMIVERERAIQHFVATNYFVVTALFDLGNKQRLLAELSDRLQNEKEAHQFLEKCIGTTFSIQNLDKKLAKRSPAPPFTTSTLQQEASQKFGYGVTRTMLLAQNLYEAGKISYMRTDSVTLSQEAIQSAQQEIASNYGSTYFQERHYKTKSASAQEAHEAIRPTDFSQRVVSQDASEQRLYELIWKRAIASQMADAQLERTTAHIAISTTPQQLVAHGEVVKFDGFLKVYAVKHDEDDEADDQADDQAQGSKLLPPLKVGQLLPLEDMQARERFTKPPARYSEASLVKQLEEQGIGRPSTYAPTITTIQQRGYVVKESKEGKERNYQVLTLKDDAIKKEIFKEITGTEKNKLFPTDIAMVVNDFLVERFSEVTDYGFTAKVESELDEVATGHKEWNQMLAEFYKNFYPKVAETQQVERTAINTSRMLGHDPVSGKPVTARIGRFGPLVQIGNNEEDEAPRFASLKKDQRIESITLEEALTLFKFPRTVGQWENLPIEASIGRFGPYLKYQNQFYTLPKEEDPLTVTEERAIQIIQDKQKADAEKVIKTFPEDVNMQILNGRWGPYLKVGKVNVKLPKDVDPKKLSFAECQKLAESAMPIATAKKKSARR</sequence>
<feature type="active site" description="O-(5'-phospho-DNA)-tyrosine intermediate" evidence="8">
    <location>
        <position position="284"/>
    </location>
</feature>
<dbReference type="Pfam" id="PF01131">
    <property type="entry name" value="Topoisom_bac"/>
    <property type="match status" value="1"/>
</dbReference>
<dbReference type="Gene3D" id="3.40.50.140">
    <property type="match status" value="1"/>
</dbReference>
<dbReference type="GO" id="GO:0003677">
    <property type="term" value="F:DNA binding"/>
    <property type="evidence" value="ECO:0007669"/>
    <property type="project" value="UniProtKB-KW"/>
</dbReference>
<dbReference type="RefSeq" id="WP_012473240.1">
    <property type="nucleotide sequence ID" value="NC_010830.1"/>
</dbReference>
<dbReference type="STRING" id="452471.Aasi_1150"/>
<dbReference type="PANTHER" id="PTHR42785:SF1">
    <property type="entry name" value="DNA TOPOISOMERASE"/>
    <property type="match status" value="1"/>
</dbReference>
<dbReference type="Proteomes" id="UP000001227">
    <property type="component" value="Chromosome"/>
</dbReference>
<feature type="coiled-coil region" evidence="9">
    <location>
        <begin position="199"/>
        <end position="226"/>
    </location>
</feature>
<dbReference type="Pfam" id="PF13368">
    <property type="entry name" value="Toprim_C_rpt"/>
    <property type="match status" value="3"/>
</dbReference>
<dbReference type="CDD" id="cd03363">
    <property type="entry name" value="TOPRIM_TopoIA_TopoI"/>
    <property type="match status" value="1"/>
</dbReference>
<keyword evidence="9" id="KW-0175">Coiled coil</keyword>
<keyword evidence="13" id="KW-1185">Reference proteome</keyword>
<evidence type="ECO:0000256" key="1">
    <source>
        <dbReference type="ARBA" id="ARBA00000213"/>
    </source>
</evidence>
<feature type="site" description="Interaction with DNA" evidence="8">
    <location>
        <position position="482"/>
    </location>
</feature>
<dbReference type="AlphaFoldDB" id="B3ETD4"/>
<dbReference type="Gene3D" id="1.10.460.10">
    <property type="entry name" value="Topoisomerase I, domain 2"/>
    <property type="match status" value="2"/>
</dbReference>
<dbReference type="InterPro" id="IPR034149">
    <property type="entry name" value="TOPRIM_TopoI"/>
</dbReference>
<dbReference type="InterPro" id="IPR000380">
    <property type="entry name" value="Topo_IA"/>
</dbReference>
<feature type="domain" description="Topo IA-type catalytic" evidence="11">
    <location>
        <begin position="129"/>
        <end position="582"/>
    </location>
</feature>
<gene>
    <name evidence="8" type="primary">topA</name>
    <name evidence="12" type="ordered locus">Aasi_1150</name>
</gene>
<dbReference type="NCBIfam" id="TIGR01051">
    <property type="entry name" value="topA_bact"/>
    <property type="match status" value="1"/>
</dbReference>
<keyword evidence="5 8" id="KW-0799">Topoisomerase</keyword>
<dbReference type="CDD" id="cd00186">
    <property type="entry name" value="TOP1Ac"/>
    <property type="match status" value="1"/>
</dbReference>
<accession>B3ETD4</accession>
<dbReference type="eggNOG" id="COG1754">
    <property type="taxonomic scope" value="Bacteria"/>
</dbReference>
<evidence type="ECO:0000313" key="12">
    <source>
        <dbReference type="EMBL" id="ACE06486.1"/>
    </source>
</evidence>
<dbReference type="SMART" id="SM00436">
    <property type="entry name" value="TOP1Bc"/>
    <property type="match status" value="1"/>
</dbReference>
<feature type="site" description="Interaction with DNA" evidence="8">
    <location>
        <position position="286"/>
    </location>
</feature>
<evidence type="ECO:0000256" key="9">
    <source>
        <dbReference type="SAM" id="Coils"/>
    </source>
</evidence>
<comment type="function">
    <text evidence="8">Releases the supercoiling and torsional tension of DNA, which is introduced during the DNA replication and transcription, by transiently cleaving and rejoining one strand of the DNA duplex. Introduces a single-strand break via transesterification at a target site in duplex DNA. The scissile phosphodiester is attacked by the catalytic tyrosine of the enzyme, resulting in the formation of a DNA-(5'-phosphotyrosyl)-enzyme intermediate and the expulsion of a 3'-OH DNA strand. The free DNA strand then undergoes passage around the unbroken strand, thus removing DNA supercoils. Finally, in the religation step, the DNA 3'-OH attacks the covalent intermediate to expel the active-site tyrosine and restore the DNA phosphodiester backbone.</text>
</comment>
<evidence type="ECO:0000256" key="7">
    <source>
        <dbReference type="ARBA" id="ARBA00023235"/>
    </source>
</evidence>
<protein>
    <recommendedName>
        <fullName evidence="8">DNA topoisomerase 1</fullName>
        <ecNumber evidence="8">5.6.2.1</ecNumber>
    </recommendedName>
    <alternativeName>
        <fullName evidence="8">DNA topoisomerase I</fullName>
    </alternativeName>
</protein>
<dbReference type="InterPro" id="IPR028612">
    <property type="entry name" value="Topoisom_1_IA"/>
</dbReference>
<feature type="site" description="Interaction with DNA" evidence="8">
    <location>
        <position position="155"/>
    </location>
</feature>
<evidence type="ECO:0000256" key="6">
    <source>
        <dbReference type="ARBA" id="ARBA00023125"/>
    </source>
</evidence>
<dbReference type="InterPro" id="IPR013497">
    <property type="entry name" value="Topo_IA_cen"/>
</dbReference>
<comment type="catalytic activity">
    <reaction evidence="1 8">
        <text>ATP-independent breakage of single-stranded DNA, followed by passage and rejoining.</text>
        <dbReference type="EC" id="5.6.2.1"/>
    </reaction>
</comment>
<dbReference type="HAMAP" id="MF_00952">
    <property type="entry name" value="Topoisom_1_prok"/>
    <property type="match status" value="1"/>
</dbReference>
<feature type="region of interest" description="Interaction with DNA" evidence="8">
    <location>
        <begin position="163"/>
        <end position="168"/>
    </location>
</feature>
<dbReference type="InterPro" id="IPR003602">
    <property type="entry name" value="Topo_IA_DNA-bd_dom"/>
</dbReference>
<dbReference type="InterPro" id="IPR003601">
    <property type="entry name" value="Topo_IA_2"/>
</dbReference>
<name>B3ETD4_AMOA5</name>
<evidence type="ECO:0000256" key="8">
    <source>
        <dbReference type="HAMAP-Rule" id="MF_00952"/>
    </source>
</evidence>
<dbReference type="InterPro" id="IPR023406">
    <property type="entry name" value="Topo_IA_AS"/>
</dbReference>